<comment type="catalytic activity">
    <reaction evidence="6 9 10">
        <text>4-methyl-5-(2-phosphooxyethyl)-thiazole + 4-amino-2-methyl-5-(diphosphooxymethyl)pyrimidine + H(+) = thiamine phosphate + diphosphate</text>
        <dbReference type="Rhea" id="RHEA:22328"/>
        <dbReference type="ChEBI" id="CHEBI:15378"/>
        <dbReference type="ChEBI" id="CHEBI:33019"/>
        <dbReference type="ChEBI" id="CHEBI:37575"/>
        <dbReference type="ChEBI" id="CHEBI:57841"/>
        <dbReference type="ChEBI" id="CHEBI:58296"/>
        <dbReference type="EC" id="2.5.1.3"/>
    </reaction>
</comment>
<feature type="binding site" evidence="9">
    <location>
        <position position="94"/>
    </location>
    <ligand>
        <name>Mg(2+)</name>
        <dbReference type="ChEBI" id="CHEBI:18420"/>
    </ligand>
</feature>
<keyword evidence="2 9" id="KW-0808">Transferase</keyword>
<dbReference type="NCBIfam" id="TIGR00693">
    <property type="entry name" value="thiE"/>
    <property type="match status" value="1"/>
</dbReference>
<evidence type="ECO:0000256" key="3">
    <source>
        <dbReference type="ARBA" id="ARBA00022723"/>
    </source>
</evidence>
<feature type="binding site" evidence="9">
    <location>
        <position position="170"/>
    </location>
    <ligand>
        <name>2-[(2R,5Z)-2-carboxy-4-methylthiazol-5(2H)-ylidene]ethyl phosphate</name>
        <dbReference type="ChEBI" id="CHEBI:62899"/>
    </ligand>
</feature>
<evidence type="ECO:0000256" key="8">
    <source>
        <dbReference type="ARBA" id="ARBA00047883"/>
    </source>
</evidence>
<gene>
    <name evidence="9 13" type="primary">thiE</name>
    <name evidence="14" type="ORF">FF098_015340</name>
    <name evidence="13" type="ORF">GCM10011355_31360</name>
</gene>
<feature type="binding site" evidence="9">
    <location>
        <position position="143"/>
    </location>
    <ligand>
        <name>4-amino-2-methyl-5-(diphosphooxymethyl)pyrimidine</name>
        <dbReference type="ChEBI" id="CHEBI:57841"/>
    </ligand>
</feature>
<accession>A0A8J3A3Y0</accession>
<dbReference type="Proteomes" id="UP000621856">
    <property type="component" value="Unassembled WGS sequence"/>
</dbReference>
<evidence type="ECO:0000313" key="16">
    <source>
        <dbReference type="Proteomes" id="UP000818603"/>
    </source>
</evidence>
<dbReference type="HAMAP" id="MF_00097">
    <property type="entry name" value="TMP_synthase"/>
    <property type="match status" value="1"/>
</dbReference>
<keyword evidence="5 9" id="KW-0784">Thiamine biosynthesis</keyword>
<dbReference type="EC" id="2.5.1.3" evidence="9"/>
<feature type="binding site" evidence="9">
    <location>
        <position position="75"/>
    </location>
    <ligand>
        <name>Mg(2+)</name>
        <dbReference type="ChEBI" id="CHEBI:18420"/>
    </ligand>
</feature>
<dbReference type="CDD" id="cd00564">
    <property type="entry name" value="TMP_TenI"/>
    <property type="match status" value="1"/>
</dbReference>
<dbReference type="GO" id="GO:0000287">
    <property type="term" value="F:magnesium ion binding"/>
    <property type="evidence" value="ECO:0007669"/>
    <property type="project" value="UniProtKB-UniRule"/>
</dbReference>
<comment type="catalytic activity">
    <reaction evidence="7 9 10">
        <text>2-(2-carboxy-4-methylthiazol-5-yl)ethyl phosphate + 4-amino-2-methyl-5-(diphosphooxymethyl)pyrimidine + 2 H(+) = thiamine phosphate + CO2 + diphosphate</text>
        <dbReference type="Rhea" id="RHEA:47848"/>
        <dbReference type="ChEBI" id="CHEBI:15378"/>
        <dbReference type="ChEBI" id="CHEBI:16526"/>
        <dbReference type="ChEBI" id="CHEBI:33019"/>
        <dbReference type="ChEBI" id="CHEBI:37575"/>
        <dbReference type="ChEBI" id="CHEBI:57841"/>
        <dbReference type="ChEBI" id="CHEBI:62890"/>
        <dbReference type="EC" id="2.5.1.3"/>
    </reaction>
</comment>
<evidence type="ECO:0000256" key="2">
    <source>
        <dbReference type="ARBA" id="ARBA00022679"/>
    </source>
</evidence>
<dbReference type="Gene3D" id="3.20.20.70">
    <property type="entry name" value="Aldolase class I"/>
    <property type="match status" value="1"/>
</dbReference>
<keyword evidence="16" id="KW-1185">Reference proteome</keyword>
<evidence type="ECO:0000256" key="10">
    <source>
        <dbReference type="RuleBase" id="RU003826"/>
    </source>
</evidence>
<evidence type="ECO:0000256" key="1">
    <source>
        <dbReference type="ARBA" id="ARBA00005165"/>
    </source>
</evidence>
<name>A0A8J3A3Y0_9PROT</name>
<dbReference type="AlphaFoldDB" id="A0A8J3A3Y0"/>
<evidence type="ECO:0000256" key="7">
    <source>
        <dbReference type="ARBA" id="ARBA00047851"/>
    </source>
</evidence>
<feature type="binding site" evidence="9">
    <location>
        <begin position="140"/>
        <end position="142"/>
    </location>
    <ligand>
        <name>2-[(2R,5Z)-2-carboxy-4-methylthiazol-5(2H)-ylidene]ethyl phosphate</name>
        <dbReference type="ChEBI" id="CHEBI:62899"/>
    </ligand>
</feature>
<dbReference type="InterPro" id="IPR022998">
    <property type="entry name" value="ThiamineP_synth_TenI"/>
</dbReference>
<keyword evidence="4 9" id="KW-0460">Magnesium</keyword>
<dbReference type="PANTHER" id="PTHR20857">
    <property type="entry name" value="THIAMINE-PHOSPHATE PYROPHOSPHORYLASE"/>
    <property type="match status" value="1"/>
</dbReference>
<dbReference type="InterPro" id="IPR013785">
    <property type="entry name" value="Aldolase_TIM"/>
</dbReference>
<evidence type="ECO:0000256" key="9">
    <source>
        <dbReference type="HAMAP-Rule" id="MF_00097"/>
    </source>
</evidence>
<reference evidence="13" key="3">
    <citation type="submission" date="2020-09" db="EMBL/GenBank/DDBJ databases">
        <authorList>
            <person name="Sun Q."/>
            <person name="Zhou Y."/>
        </authorList>
    </citation>
    <scope>NUCLEOTIDE SEQUENCE</scope>
    <source>
        <strain evidence="13">CGMCC 1.14984</strain>
    </source>
</reference>
<comment type="caution">
    <text evidence="13">The sequence shown here is derived from an EMBL/GenBank/DDBJ whole genome shotgun (WGS) entry which is preliminary data.</text>
</comment>
<dbReference type="GO" id="GO:0004789">
    <property type="term" value="F:thiamine-phosphate diphosphorylase activity"/>
    <property type="evidence" value="ECO:0007669"/>
    <property type="project" value="UniProtKB-UniRule"/>
</dbReference>
<reference evidence="13" key="1">
    <citation type="journal article" date="2014" name="Int. J. Syst. Evol. Microbiol.">
        <title>Complete genome sequence of Corynebacterium casei LMG S-19264T (=DSM 44701T), isolated from a smear-ripened cheese.</title>
        <authorList>
            <consortium name="US DOE Joint Genome Institute (JGI-PGF)"/>
            <person name="Walter F."/>
            <person name="Albersmeier A."/>
            <person name="Kalinowski J."/>
            <person name="Ruckert C."/>
        </authorList>
    </citation>
    <scope>NUCLEOTIDE SEQUENCE</scope>
    <source>
        <strain evidence="13">CGMCC 1.14984</strain>
    </source>
</reference>
<reference evidence="14 16" key="2">
    <citation type="submission" date="2020-02" db="EMBL/GenBank/DDBJ databases">
        <title>Genome sequence of Parvularcula flava strain NH6-79.</title>
        <authorList>
            <person name="Abdul Karim M.H."/>
            <person name="Lam M.Q."/>
            <person name="Chen S.J."/>
            <person name="Yahya A."/>
            <person name="Shahir S."/>
            <person name="Shamsir M.S."/>
            <person name="Chong C.S."/>
        </authorList>
    </citation>
    <scope>NUCLEOTIDE SEQUENCE [LARGE SCALE GENOMIC DNA]</scope>
    <source>
        <strain evidence="14 16">NH6-79</strain>
    </source>
</reference>
<dbReference type="RefSeq" id="WP_155142195.1">
    <property type="nucleotide sequence ID" value="NZ_BMGZ01000004.1"/>
</dbReference>
<comment type="cofactor">
    <cofactor evidence="9">
        <name>Mg(2+)</name>
        <dbReference type="ChEBI" id="CHEBI:18420"/>
    </cofactor>
    <text evidence="9">Binds 1 Mg(2+) ion per subunit.</text>
</comment>
<comment type="pathway">
    <text evidence="1 9 11">Cofactor biosynthesis; thiamine diphosphate biosynthesis; thiamine phosphate from 4-amino-2-methyl-5-diphosphomethylpyrimidine and 4-methyl-5-(2-phosphoethyl)-thiazole: step 1/1.</text>
</comment>
<evidence type="ECO:0000259" key="12">
    <source>
        <dbReference type="Pfam" id="PF02581"/>
    </source>
</evidence>
<keyword evidence="3 9" id="KW-0479">Metal-binding</keyword>
<evidence type="ECO:0000313" key="14">
    <source>
        <dbReference type="EMBL" id="NHK29291.1"/>
    </source>
</evidence>
<dbReference type="EMBL" id="VCJR02000004">
    <property type="protein sequence ID" value="NHK29291.1"/>
    <property type="molecule type" value="Genomic_DNA"/>
</dbReference>
<dbReference type="UniPathway" id="UPA00060">
    <property type="reaction ID" value="UER00141"/>
</dbReference>
<evidence type="ECO:0000256" key="11">
    <source>
        <dbReference type="RuleBase" id="RU004253"/>
    </source>
</evidence>
<dbReference type="PANTHER" id="PTHR20857:SF15">
    <property type="entry name" value="THIAMINE-PHOSPHATE SYNTHASE"/>
    <property type="match status" value="1"/>
</dbReference>
<dbReference type="SUPFAM" id="SSF51391">
    <property type="entry name" value="Thiamin phosphate synthase"/>
    <property type="match status" value="1"/>
</dbReference>
<evidence type="ECO:0000256" key="4">
    <source>
        <dbReference type="ARBA" id="ARBA00022842"/>
    </source>
</evidence>
<sequence>MTDCQLYLITPPAIDDVDAFASLYADVLAAGADTPAQIACLQLRLKDVPDEAVLRAADALLPLCQRFDVAFLINDHPHLARKAGADGVHIGQSDTPYDEARKILGPDASIGVTCHNSTHLAMEAGEAGADYVAFGAFYPTGTKQVVHRAEPDILDFWSKATTVPCVAIGGITPDNAAPLIEAGADFIAVSGAVWNAPDGPVAAMGRFAAVLGNKR</sequence>
<feature type="binding site" evidence="9">
    <location>
        <begin position="42"/>
        <end position="46"/>
    </location>
    <ligand>
        <name>4-amino-2-methyl-5-(diphosphooxymethyl)pyrimidine</name>
        <dbReference type="ChEBI" id="CHEBI:57841"/>
    </ligand>
</feature>
<feature type="domain" description="Thiamine phosphate synthase/TenI" evidence="12">
    <location>
        <begin position="6"/>
        <end position="193"/>
    </location>
</feature>
<proteinExistence type="inferred from homology"/>
<dbReference type="GO" id="GO:0005737">
    <property type="term" value="C:cytoplasm"/>
    <property type="evidence" value="ECO:0007669"/>
    <property type="project" value="TreeGrafter"/>
</dbReference>
<dbReference type="Pfam" id="PF02581">
    <property type="entry name" value="TMP-TENI"/>
    <property type="match status" value="1"/>
</dbReference>
<comment type="caution">
    <text evidence="9">Lacks conserved residue(s) required for the propagation of feature annotation.</text>
</comment>
<dbReference type="EMBL" id="BMGZ01000004">
    <property type="protein sequence ID" value="GGI01224.1"/>
    <property type="molecule type" value="Genomic_DNA"/>
</dbReference>
<evidence type="ECO:0000256" key="5">
    <source>
        <dbReference type="ARBA" id="ARBA00022977"/>
    </source>
</evidence>
<feature type="binding site" evidence="9">
    <location>
        <position position="113"/>
    </location>
    <ligand>
        <name>4-amino-2-methyl-5-(diphosphooxymethyl)pyrimidine</name>
        <dbReference type="ChEBI" id="CHEBI:57841"/>
    </ligand>
</feature>
<comment type="similarity">
    <text evidence="9 10">Belongs to the thiamine-phosphate synthase family.</text>
</comment>
<protein>
    <recommendedName>
        <fullName evidence="9">Thiamine-phosphate synthase</fullName>
        <shortName evidence="9">TP synthase</shortName>
        <shortName evidence="9">TPS</shortName>
        <ecNumber evidence="9">2.5.1.3</ecNumber>
    </recommendedName>
    <alternativeName>
        <fullName evidence="9">Thiamine-phosphate pyrophosphorylase</fullName>
        <shortName evidence="9">TMP pyrophosphorylase</shortName>
        <shortName evidence="9">TMP-PPase</shortName>
    </alternativeName>
</protein>
<evidence type="ECO:0000256" key="6">
    <source>
        <dbReference type="ARBA" id="ARBA00047334"/>
    </source>
</evidence>
<organism evidence="13 15">
    <name type="scientific">Aquisalinus luteolus</name>
    <dbReference type="NCBI Taxonomy" id="1566827"/>
    <lineage>
        <taxon>Bacteria</taxon>
        <taxon>Pseudomonadati</taxon>
        <taxon>Pseudomonadota</taxon>
        <taxon>Alphaproteobacteria</taxon>
        <taxon>Parvularculales</taxon>
        <taxon>Parvularculaceae</taxon>
        <taxon>Aquisalinus</taxon>
    </lineage>
</organism>
<dbReference type="InterPro" id="IPR034291">
    <property type="entry name" value="TMP_synthase"/>
</dbReference>
<evidence type="ECO:0000313" key="15">
    <source>
        <dbReference type="Proteomes" id="UP000621856"/>
    </source>
</evidence>
<feature type="binding site" evidence="9">
    <location>
        <position position="74"/>
    </location>
    <ligand>
        <name>4-amino-2-methyl-5-(diphosphooxymethyl)pyrimidine</name>
        <dbReference type="ChEBI" id="CHEBI:57841"/>
    </ligand>
</feature>
<comment type="function">
    <text evidence="9">Condenses 4-methyl-5-(beta-hydroxyethyl)thiazole monophosphate (THZ-P) and 2-methyl-4-amino-5-hydroxymethyl pyrimidine pyrophosphate (HMP-PP) to form thiamine monophosphate (TMP).</text>
</comment>
<evidence type="ECO:0000313" key="13">
    <source>
        <dbReference type="EMBL" id="GGI01224.1"/>
    </source>
</evidence>
<dbReference type="GO" id="GO:0009229">
    <property type="term" value="P:thiamine diphosphate biosynthetic process"/>
    <property type="evidence" value="ECO:0007669"/>
    <property type="project" value="UniProtKB-UniRule"/>
</dbReference>
<dbReference type="GO" id="GO:0009228">
    <property type="term" value="P:thiamine biosynthetic process"/>
    <property type="evidence" value="ECO:0007669"/>
    <property type="project" value="UniProtKB-KW"/>
</dbReference>
<dbReference type="Proteomes" id="UP000818603">
    <property type="component" value="Unassembled WGS sequence"/>
</dbReference>
<dbReference type="InterPro" id="IPR036206">
    <property type="entry name" value="ThiamineP_synth_sf"/>
</dbReference>
<comment type="catalytic activity">
    <reaction evidence="8 9 10">
        <text>2-[(2R,5Z)-2-carboxy-4-methylthiazol-5(2H)-ylidene]ethyl phosphate + 4-amino-2-methyl-5-(diphosphooxymethyl)pyrimidine + 2 H(+) = thiamine phosphate + CO2 + diphosphate</text>
        <dbReference type="Rhea" id="RHEA:47844"/>
        <dbReference type="ChEBI" id="CHEBI:15378"/>
        <dbReference type="ChEBI" id="CHEBI:16526"/>
        <dbReference type="ChEBI" id="CHEBI:33019"/>
        <dbReference type="ChEBI" id="CHEBI:37575"/>
        <dbReference type="ChEBI" id="CHEBI:57841"/>
        <dbReference type="ChEBI" id="CHEBI:62899"/>
        <dbReference type="EC" id="2.5.1.3"/>
    </reaction>
</comment>